<keyword evidence="4 12" id="KW-0812">Transmembrane</keyword>
<feature type="transmembrane region" description="Helical" evidence="12">
    <location>
        <begin position="161"/>
        <end position="182"/>
    </location>
</feature>
<evidence type="ECO:0000256" key="9">
    <source>
        <dbReference type="ARBA" id="ARBA00022989"/>
    </source>
</evidence>
<comment type="similarity">
    <text evidence="2">Belongs to the ABC transporter superfamily. ABCB family. MHC peptide exporter (TC 3.A.1.209) subfamily.</text>
</comment>
<evidence type="ECO:0000256" key="6">
    <source>
        <dbReference type="ARBA" id="ARBA00022840"/>
    </source>
</evidence>
<dbReference type="PANTHER" id="PTHR43394">
    <property type="entry name" value="ATP-DEPENDENT PERMEASE MDL1, MITOCHONDRIAL"/>
    <property type="match status" value="1"/>
</dbReference>
<feature type="compositionally biased region" description="Basic and acidic residues" evidence="11">
    <location>
        <begin position="761"/>
        <end position="772"/>
    </location>
</feature>
<comment type="subcellular location">
    <subcellularLocation>
        <location evidence="1">Endomembrane system</location>
        <topology evidence="1">Multi-pass membrane protein</topology>
    </subcellularLocation>
</comment>
<dbReference type="AlphaFoldDB" id="Q8UVV2"/>
<keyword evidence="6" id="KW-0067">ATP-binding</keyword>
<evidence type="ECO:0000313" key="15">
    <source>
        <dbReference type="EMBL" id="AAL59858.1"/>
    </source>
</evidence>
<evidence type="ECO:0000259" key="14">
    <source>
        <dbReference type="PROSITE" id="PS50929"/>
    </source>
</evidence>
<dbReference type="Pfam" id="PF00005">
    <property type="entry name" value="ABC_tran"/>
    <property type="match status" value="1"/>
</dbReference>
<dbReference type="GO" id="GO:0016020">
    <property type="term" value="C:membrane"/>
    <property type="evidence" value="ECO:0007669"/>
    <property type="project" value="InterPro"/>
</dbReference>
<evidence type="ECO:0000256" key="10">
    <source>
        <dbReference type="ARBA" id="ARBA00023136"/>
    </source>
</evidence>
<dbReference type="EMBL" id="AF363579">
    <property type="protein sequence ID" value="AAL59858.1"/>
    <property type="molecule type" value="mRNA"/>
</dbReference>
<reference evidence="15" key="1">
    <citation type="journal article" date="2002" name="J. Immunol.">
        <title>Proteasome, transporter associated with antigen processing, and class I genes in the nurse shark Ginglymostoma cirratum: evidence for a stable class I region and MHC haplotype lineages.</title>
        <authorList>
            <person name="Ohta Y."/>
            <person name="McKinney E.C."/>
            <person name="Criscitiello M.F."/>
            <person name="Flajnik M.F."/>
        </authorList>
    </citation>
    <scope>NUCLEOTIDE SEQUENCE</scope>
    <source>
        <tissue evidence="15">Spleen</tissue>
    </source>
</reference>
<keyword evidence="5" id="KW-0547">Nucleotide-binding</keyword>
<dbReference type="PIRSF" id="PIRSF002773">
    <property type="entry name" value="ABC_prm/ATPase_B"/>
    <property type="match status" value="1"/>
</dbReference>
<dbReference type="PROSITE" id="PS50893">
    <property type="entry name" value="ABC_TRANSPORTER_2"/>
    <property type="match status" value="1"/>
</dbReference>
<feature type="region of interest" description="Disordered" evidence="11">
    <location>
        <begin position="721"/>
        <end position="778"/>
    </location>
</feature>
<evidence type="ECO:0000256" key="7">
    <source>
        <dbReference type="ARBA" id="ARBA00022856"/>
    </source>
</evidence>
<dbReference type="Gene3D" id="1.20.1560.10">
    <property type="entry name" value="ABC transporter type 1, transmembrane domain"/>
    <property type="match status" value="1"/>
</dbReference>
<keyword evidence="3" id="KW-0813">Transport</keyword>
<evidence type="ECO:0000259" key="13">
    <source>
        <dbReference type="PROSITE" id="PS50893"/>
    </source>
</evidence>
<dbReference type="Pfam" id="PF00664">
    <property type="entry name" value="ABC_membrane"/>
    <property type="match status" value="1"/>
</dbReference>
<feature type="transmembrane region" description="Helical" evidence="12">
    <location>
        <begin position="35"/>
        <end position="54"/>
    </location>
</feature>
<dbReference type="PROSITE" id="PS00211">
    <property type="entry name" value="ABC_TRANSPORTER_1"/>
    <property type="match status" value="1"/>
</dbReference>
<dbReference type="PANTHER" id="PTHR43394:SF13">
    <property type="entry name" value="ANTIGEN PEPTIDE TRANSPORTER 1"/>
    <property type="match status" value="1"/>
</dbReference>
<dbReference type="InterPro" id="IPR027417">
    <property type="entry name" value="P-loop_NTPase"/>
</dbReference>
<dbReference type="InterPro" id="IPR039421">
    <property type="entry name" value="Type_1_exporter"/>
</dbReference>
<dbReference type="Gene3D" id="3.40.50.300">
    <property type="entry name" value="P-loop containing nucleotide triphosphate hydrolases"/>
    <property type="match status" value="1"/>
</dbReference>
<dbReference type="GO" id="GO:0016887">
    <property type="term" value="F:ATP hydrolysis activity"/>
    <property type="evidence" value="ECO:0007669"/>
    <property type="project" value="InterPro"/>
</dbReference>
<keyword evidence="7" id="KW-0653">Protein transport</keyword>
<dbReference type="InterPro" id="IPR036640">
    <property type="entry name" value="ABC1_TM_sf"/>
</dbReference>
<proteinExistence type="evidence at transcript level"/>
<feature type="transmembrane region" description="Helical" evidence="12">
    <location>
        <begin position="108"/>
        <end position="128"/>
    </location>
</feature>
<dbReference type="PRINTS" id="PR01896">
    <property type="entry name" value="TAP1PROTEIN"/>
</dbReference>
<evidence type="ECO:0000256" key="1">
    <source>
        <dbReference type="ARBA" id="ARBA00004127"/>
    </source>
</evidence>
<dbReference type="InterPro" id="IPR003439">
    <property type="entry name" value="ABC_transporter-like_ATP-bd"/>
</dbReference>
<dbReference type="PROSITE" id="PS50929">
    <property type="entry name" value="ABC_TM1F"/>
    <property type="match status" value="1"/>
</dbReference>
<evidence type="ECO:0000256" key="12">
    <source>
        <dbReference type="SAM" id="Phobius"/>
    </source>
</evidence>
<dbReference type="InterPro" id="IPR017871">
    <property type="entry name" value="ABC_transporter-like_CS"/>
</dbReference>
<keyword evidence="7" id="KW-0571">Peptide transport</keyword>
<feature type="transmembrane region" description="Helical" evidence="12">
    <location>
        <begin position="75"/>
        <end position="96"/>
    </location>
</feature>
<keyword evidence="10 12" id="KW-0472">Membrane</keyword>
<feature type="transmembrane region" description="Helical" evidence="12">
    <location>
        <begin position="202"/>
        <end position="223"/>
    </location>
</feature>
<dbReference type="InterPro" id="IPR003593">
    <property type="entry name" value="AAA+_ATPase"/>
</dbReference>
<evidence type="ECO:0000256" key="5">
    <source>
        <dbReference type="ARBA" id="ARBA00022741"/>
    </source>
</evidence>
<evidence type="ECO:0000256" key="2">
    <source>
        <dbReference type="ARBA" id="ARBA00006493"/>
    </source>
</evidence>
<dbReference type="SMART" id="SM00382">
    <property type="entry name" value="AAA"/>
    <property type="match status" value="1"/>
</dbReference>
<name>Q8UVV2_GINCI</name>
<keyword evidence="8" id="KW-1278">Translocase</keyword>
<dbReference type="SUPFAM" id="SSF52540">
    <property type="entry name" value="P-loop containing nucleoside triphosphate hydrolases"/>
    <property type="match status" value="1"/>
</dbReference>
<feature type="compositionally biased region" description="Basic and acidic residues" evidence="11">
    <location>
        <begin position="744"/>
        <end position="754"/>
    </location>
</feature>
<evidence type="ECO:0000256" key="11">
    <source>
        <dbReference type="SAM" id="MobiDB-lite"/>
    </source>
</evidence>
<evidence type="ECO:0000256" key="3">
    <source>
        <dbReference type="ARBA" id="ARBA00022448"/>
    </source>
</evidence>
<dbReference type="GO" id="GO:0015421">
    <property type="term" value="F:ABC-type oligopeptide transporter activity"/>
    <property type="evidence" value="ECO:0007669"/>
    <property type="project" value="TreeGrafter"/>
</dbReference>
<dbReference type="SUPFAM" id="SSF90123">
    <property type="entry name" value="ABC transporter transmembrane region"/>
    <property type="match status" value="1"/>
</dbReference>
<dbReference type="GO" id="GO:0005524">
    <property type="term" value="F:ATP binding"/>
    <property type="evidence" value="ECO:0007669"/>
    <property type="project" value="UniProtKB-KW"/>
</dbReference>
<dbReference type="InterPro" id="IPR011527">
    <property type="entry name" value="ABC1_TM_dom"/>
</dbReference>
<feature type="domain" description="ABC transmembrane type-1" evidence="14">
    <location>
        <begin position="162"/>
        <end position="444"/>
    </location>
</feature>
<accession>Q8UVV2</accession>
<dbReference type="FunFam" id="3.40.50.300:FF:000140">
    <property type="entry name" value="Lipid A export ATP-binding/permease protein MsbA"/>
    <property type="match status" value="1"/>
</dbReference>
<dbReference type="GO" id="GO:0012505">
    <property type="term" value="C:endomembrane system"/>
    <property type="evidence" value="ECO:0007669"/>
    <property type="project" value="UniProtKB-SubCell"/>
</dbReference>
<feature type="domain" description="ABC transporter" evidence="13">
    <location>
        <begin position="477"/>
        <end position="714"/>
    </location>
</feature>
<protein>
    <submittedName>
        <fullName evidence="15">Transporter associated with antigen processing TAP1</fullName>
    </submittedName>
</protein>
<evidence type="ECO:0000256" key="8">
    <source>
        <dbReference type="ARBA" id="ARBA00022967"/>
    </source>
</evidence>
<keyword evidence="9 12" id="KW-1133">Transmembrane helix</keyword>
<sequence>MKMTLTVPLISVPLLDVIATWTLSLAMYRWGLAEPVLALWLLSLLRVGLLAASLQACSLSRSELPAWLQPTDLSWMLVMSGLLTPAYVSLAMATGLPSTEMLYGLHNWSALALNYASTGLVFLLRWHFFPPGSKGQSTGEAGTKATVSRLLACMRPDIGRFLLVALFLVLSSLGEMAIPYYTGRMTDWVMNEDDPSAFTNSIIAMSLITSASALTEFFCDCVYNVTMTGIHTRIQSSVFRSVVRHEIAFFDTVHTGDITSRITTDTNTMSESLTEKLSLLMWYLMRAVFLLVFMVKLSFKVTLFSIIGMFIISIIPKYTGRYYQKLAVEVQESLAKANDVAMETFTSMKTVRSFANEDGQSRRYSDRLEDTYRLNKKEAAAYAGFMWTNSLSDLVLKVSLLYIGGCLVSGGSVSSGNLVSLIFYQLQFTTAIEVLISVYPNVKKAVGASEKVFEYMDRPPALATLGTLAPPCLRAHVEFRNVTFSYPKRPDTPVLKNVSFELKCGKVTALVGPCGGGKTTCVNLLERFYQPQSGEILLDGRPIEQYEHKYYHNKVALVSQEPMLFARSVERNIAYGLDREPQQTVLEEAATCADAHCFITALQEQYKTDAGEKGKQLSGGQKQRVAIARALIRQPLVVILDDATSCLDGVTENTVLQSVYNGNRERAVLVIAHRLSTIERADHIVVLEAGTVVEEGTHQDLQNKGGCYQRLLQKHFQGFGKRTTEEQAEPVRSQALRSQYRQANGDRDRDRETDGLSVHIQTDKDLGRETDRQTMTPH</sequence>
<evidence type="ECO:0000256" key="4">
    <source>
        <dbReference type="ARBA" id="ARBA00022692"/>
    </source>
</evidence>
<organism evidence="15">
    <name type="scientific">Ginglymostoma cirratum</name>
    <name type="common">Nurse shark</name>
    <name type="synonym">Squalus cirratus</name>
    <dbReference type="NCBI Taxonomy" id="7801"/>
    <lineage>
        <taxon>Eukaryota</taxon>
        <taxon>Metazoa</taxon>
        <taxon>Chordata</taxon>
        <taxon>Craniata</taxon>
        <taxon>Vertebrata</taxon>
        <taxon>Chondrichthyes</taxon>
        <taxon>Elasmobranchii</taxon>
        <taxon>Galeomorphii</taxon>
        <taxon>Galeoidea</taxon>
        <taxon>Orectolobiformes</taxon>
        <taxon>Ginglymostomatidae</taxon>
        <taxon>Ginglymostoma</taxon>
    </lineage>
</organism>